<evidence type="ECO:0000313" key="2">
    <source>
        <dbReference type="Proteomes" id="UP000054270"/>
    </source>
</evidence>
<evidence type="ECO:0000313" key="1">
    <source>
        <dbReference type="EMBL" id="KJA14974.1"/>
    </source>
</evidence>
<sequence>MRTTGSSTLCNFTLCSPRPSSGQDPHKQVIVASSVSTDLQENHVLIKVDRFGFSANNVTYQALGEQPHFRYFDFHPAPESADGAVTSRTHGLIPVWGFGTIVKSTHPKIHEGERIYGYLAPTRYLLLPVSPADVNKFAFYVPRPHLPADRRPYNQLLRCANDSQYSPDPKAEDLTMLYRPLFWTSFWCEDWLYSTGYRGGVSTVLISSASSKTAFCLAYNIRKRITRGEVDNKTKIIGLTSRKNVAFTKKLGLYDEALEYGSFASAPSFQAHSERKWLYVDVAGNEDVNKAINTHFASPYTGKLVGSIALGFTTLSPSSSEISSVNFDMTKFDTAAPAHETTTSPFPPKVEAFFMPEWLEVRRYQIPIAEIFSRQKVAWMELLSDCPGWVELEHTRGAQAVQVAYQRLSKDGLGPDKGMIWSLWDAEPEIIPSRL</sequence>
<dbReference type="OrthoDB" id="192702at2759"/>
<accession>A0A0D2N768</accession>
<name>A0A0D2N768_HYPSF</name>
<proteinExistence type="predicted"/>
<dbReference type="EMBL" id="KN817659">
    <property type="protein sequence ID" value="KJA14974.1"/>
    <property type="molecule type" value="Genomic_DNA"/>
</dbReference>
<dbReference type="Pfam" id="PF11017">
    <property type="entry name" value="DUF2855"/>
    <property type="match status" value="1"/>
</dbReference>
<gene>
    <name evidence="1" type="ORF">HYPSUDRAFT_149730</name>
</gene>
<dbReference type="Proteomes" id="UP000054270">
    <property type="component" value="Unassembled WGS sequence"/>
</dbReference>
<organism evidence="1 2">
    <name type="scientific">Hypholoma sublateritium (strain FD-334 SS-4)</name>
    <dbReference type="NCBI Taxonomy" id="945553"/>
    <lineage>
        <taxon>Eukaryota</taxon>
        <taxon>Fungi</taxon>
        <taxon>Dikarya</taxon>
        <taxon>Basidiomycota</taxon>
        <taxon>Agaricomycotina</taxon>
        <taxon>Agaricomycetes</taxon>
        <taxon>Agaricomycetidae</taxon>
        <taxon>Agaricales</taxon>
        <taxon>Agaricineae</taxon>
        <taxon>Strophariaceae</taxon>
        <taxon>Hypholoma</taxon>
    </lineage>
</organism>
<reference evidence="2" key="1">
    <citation type="submission" date="2014-04" db="EMBL/GenBank/DDBJ databases">
        <title>Evolutionary Origins and Diversification of the Mycorrhizal Mutualists.</title>
        <authorList>
            <consortium name="DOE Joint Genome Institute"/>
            <consortium name="Mycorrhizal Genomics Consortium"/>
            <person name="Kohler A."/>
            <person name="Kuo A."/>
            <person name="Nagy L.G."/>
            <person name="Floudas D."/>
            <person name="Copeland A."/>
            <person name="Barry K.W."/>
            <person name="Cichocki N."/>
            <person name="Veneault-Fourrey C."/>
            <person name="LaButti K."/>
            <person name="Lindquist E.A."/>
            <person name="Lipzen A."/>
            <person name="Lundell T."/>
            <person name="Morin E."/>
            <person name="Murat C."/>
            <person name="Riley R."/>
            <person name="Ohm R."/>
            <person name="Sun H."/>
            <person name="Tunlid A."/>
            <person name="Henrissat B."/>
            <person name="Grigoriev I.V."/>
            <person name="Hibbett D.S."/>
            <person name="Martin F."/>
        </authorList>
    </citation>
    <scope>NUCLEOTIDE SEQUENCE [LARGE SCALE GENOMIC DNA]</scope>
    <source>
        <strain evidence="2">FD-334 SS-4</strain>
    </source>
</reference>
<keyword evidence="2" id="KW-1185">Reference proteome</keyword>
<dbReference type="OMA" id="TSFMLAD"/>
<dbReference type="AlphaFoldDB" id="A0A0D2N768"/>
<protein>
    <recommendedName>
        <fullName evidence="3">DUF2855 family protein</fullName>
    </recommendedName>
</protein>
<evidence type="ECO:0008006" key="3">
    <source>
        <dbReference type="Google" id="ProtNLM"/>
    </source>
</evidence>
<dbReference type="InterPro" id="IPR021276">
    <property type="entry name" value="DUF2855"/>
</dbReference>